<feature type="domain" description="EF-hand" evidence="3">
    <location>
        <begin position="415"/>
        <end position="438"/>
    </location>
</feature>
<accession>A0ABM0KA16</accession>
<dbReference type="Gene3D" id="1.10.238.10">
    <property type="entry name" value="EF-hand"/>
    <property type="match status" value="1"/>
</dbReference>
<dbReference type="Pfam" id="PF13499">
    <property type="entry name" value="EF-hand_7"/>
    <property type="match status" value="1"/>
</dbReference>
<keyword evidence="1" id="KW-0106">Calcium</keyword>
<dbReference type="InterPro" id="IPR011992">
    <property type="entry name" value="EF-hand-dom_pair"/>
</dbReference>
<dbReference type="CDD" id="cd00051">
    <property type="entry name" value="EFh"/>
    <property type="match status" value="1"/>
</dbReference>
<proteinExistence type="predicted"/>
<evidence type="ECO:0000256" key="2">
    <source>
        <dbReference type="SAM" id="MobiDB-lite"/>
    </source>
</evidence>
<dbReference type="PROSITE" id="PS00018">
    <property type="entry name" value="EF_HAND_1"/>
    <property type="match status" value="1"/>
</dbReference>
<dbReference type="SUPFAM" id="SSF47473">
    <property type="entry name" value="EF-hand"/>
    <property type="match status" value="1"/>
</dbReference>
<dbReference type="Proteomes" id="UP000694888">
    <property type="component" value="Unplaced"/>
</dbReference>
<dbReference type="SMART" id="SM00054">
    <property type="entry name" value="EFh"/>
    <property type="match status" value="1"/>
</dbReference>
<feature type="domain" description="EF-hand" evidence="3">
    <location>
        <begin position="379"/>
        <end position="414"/>
    </location>
</feature>
<organism evidence="4 5">
    <name type="scientific">Aplysia californica</name>
    <name type="common">California sea hare</name>
    <dbReference type="NCBI Taxonomy" id="6500"/>
    <lineage>
        <taxon>Eukaryota</taxon>
        <taxon>Metazoa</taxon>
        <taxon>Spiralia</taxon>
        <taxon>Lophotrochozoa</taxon>
        <taxon>Mollusca</taxon>
        <taxon>Gastropoda</taxon>
        <taxon>Heterobranchia</taxon>
        <taxon>Euthyneura</taxon>
        <taxon>Tectipleura</taxon>
        <taxon>Aplysiida</taxon>
        <taxon>Aplysioidea</taxon>
        <taxon>Aplysiidae</taxon>
        <taxon>Aplysia</taxon>
    </lineage>
</organism>
<dbReference type="RefSeq" id="XP_005112518.1">
    <property type="nucleotide sequence ID" value="XM_005112461.1"/>
</dbReference>
<reference evidence="5" key="1">
    <citation type="submission" date="2025-08" db="UniProtKB">
        <authorList>
            <consortium name="RefSeq"/>
        </authorList>
    </citation>
    <scope>IDENTIFICATION</scope>
</reference>
<feature type="region of interest" description="Disordered" evidence="2">
    <location>
        <begin position="25"/>
        <end position="67"/>
    </location>
</feature>
<dbReference type="SUPFAM" id="SSF52047">
    <property type="entry name" value="RNI-like"/>
    <property type="match status" value="1"/>
</dbReference>
<dbReference type="InterPro" id="IPR002048">
    <property type="entry name" value="EF_hand_dom"/>
</dbReference>
<dbReference type="GeneID" id="101861255"/>
<sequence length="438" mass="48915">MRPDPHTLAATYRLRLMPKKRNITLVKKPGRKQGKAKVSIDLSKQGSSSDVSTDQDSSTRDQNDQQKSTGALYIGTSCWKIDEGAEDDSISNDEDYEDDLRLESTRTVHEDLAVQTYHTMCKALCVHPLKTFQNSLIKDTASVCHMILSPDDLKACATALVENHALRHIDLSHNNFRCKGGILIADGLAKNRFLKSLNLSWNHLRMDGAKALAESLLENSDLEELNIAWNGFHLRGCLALGHALKHNSSLVSLDLTCNRVSELCLAQLLKGIQENSTLQVLKLPLNPMSPKSAYSVLKFIEDHQQIALKYVDLGDQCVHEEFKTLLLELQAVKDLTVIYGPILRPGLSLDAAAAEKAEAELDAMMGENPLIVLMEFCRLQNLRLVDMFNTIDTDNSRSLSYDEFIDGLKRVNIPLSEDSLKMLLKFLDTDGDGHVDFR</sequence>
<dbReference type="InterPro" id="IPR052394">
    <property type="entry name" value="LRR-containing"/>
</dbReference>
<dbReference type="InterPro" id="IPR032675">
    <property type="entry name" value="LRR_dom_sf"/>
</dbReference>
<protein>
    <submittedName>
        <fullName evidence="5">Leucine-rich repeat-containing protein 74A</fullName>
    </submittedName>
</protein>
<evidence type="ECO:0000313" key="4">
    <source>
        <dbReference type="Proteomes" id="UP000694888"/>
    </source>
</evidence>
<dbReference type="InterPro" id="IPR018247">
    <property type="entry name" value="EF_Hand_1_Ca_BS"/>
</dbReference>
<feature type="compositionally biased region" description="Low complexity" evidence="2">
    <location>
        <begin position="45"/>
        <end position="56"/>
    </location>
</feature>
<dbReference type="Pfam" id="PF13516">
    <property type="entry name" value="LRR_6"/>
    <property type="match status" value="4"/>
</dbReference>
<evidence type="ECO:0000313" key="5">
    <source>
        <dbReference type="RefSeq" id="XP_005112518.1"/>
    </source>
</evidence>
<name>A0ABM0KA16_APLCA</name>
<dbReference type="InterPro" id="IPR001611">
    <property type="entry name" value="Leu-rich_rpt"/>
</dbReference>
<dbReference type="PROSITE" id="PS50222">
    <property type="entry name" value="EF_HAND_2"/>
    <property type="match status" value="2"/>
</dbReference>
<evidence type="ECO:0000259" key="3">
    <source>
        <dbReference type="PROSITE" id="PS50222"/>
    </source>
</evidence>
<gene>
    <name evidence="5" type="primary">LOC101861255</name>
</gene>
<keyword evidence="4" id="KW-1185">Reference proteome</keyword>
<feature type="compositionally biased region" description="Basic residues" evidence="2">
    <location>
        <begin position="25"/>
        <end position="35"/>
    </location>
</feature>
<dbReference type="SMART" id="SM00368">
    <property type="entry name" value="LRR_RI"/>
    <property type="match status" value="5"/>
</dbReference>
<dbReference type="PANTHER" id="PTHR24114:SF50">
    <property type="entry name" value="RNI-LIKE PROTEIN"/>
    <property type="match status" value="1"/>
</dbReference>
<dbReference type="PANTHER" id="PTHR24114">
    <property type="entry name" value="LEUCINE RICH REPEAT FAMILY PROTEIN"/>
    <property type="match status" value="1"/>
</dbReference>
<dbReference type="Gene3D" id="3.80.10.10">
    <property type="entry name" value="Ribonuclease Inhibitor"/>
    <property type="match status" value="2"/>
</dbReference>
<evidence type="ECO:0000256" key="1">
    <source>
        <dbReference type="ARBA" id="ARBA00022837"/>
    </source>
</evidence>